<accession>A0ABU3BNE5</accession>
<dbReference type="RefSeq" id="WP_311662143.1">
    <property type="nucleotide sequence ID" value="NZ_JAVRHT010000005.1"/>
</dbReference>
<name>A0ABU3BNE5_9BACT</name>
<sequence length="127" mass="13788">MYVSTSEAAPPAGPRVRSAYFVGAVGEEHREALLGDLLRWAESGPFRLLVFAEDVLVVDESLTSDEFRVGRALRRPPLSGAVDRIALVGATPPPADRPAGGPSVRRFGDDWQGALRWLHEPTSPLTR</sequence>
<keyword evidence="2" id="KW-1185">Reference proteome</keyword>
<comment type="caution">
    <text evidence="1">The sequence shown here is derived from an EMBL/GenBank/DDBJ whole genome shotgun (WGS) entry which is preliminary data.</text>
</comment>
<organism evidence="1 2">
    <name type="scientific">Rubrivirga litoralis</name>
    <dbReference type="NCBI Taxonomy" id="3075598"/>
    <lineage>
        <taxon>Bacteria</taxon>
        <taxon>Pseudomonadati</taxon>
        <taxon>Rhodothermota</taxon>
        <taxon>Rhodothermia</taxon>
        <taxon>Rhodothermales</taxon>
        <taxon>Rubricoccaceae</taxon>
        <taxon>Rubrivirga</taxon>
    </lineage>
</organism>
<reference evidence="1 2" key="1">
    <citation type="submission" date="2023-09" db="EMBL/GenBank/DDBJ databases">
        <authorList>
            <person name="Rey-Velasco X."/>
        </authorList>
    </citation>
    <scope>NUCLEOTIDE SEQUENCE [LARGE SCALE GENOMIC DNA]</scope>
    <source>
        <strain evidence="1 2">F394</strain>
    </source>
</reference>
<gene>
    <name evidence="1" type="ORF">RM540_03525</name>
</gene>
<proteinExistence type="predicted"/>
<dbReference type="EMBL" id="JAVRHT010000005">
    <property type="protein sequence ID" value="MDT0630807.1"/>
    <property type="molecule type" value="Genomic_DNA"/>
</dbReference>
<dbReference type="Proteomes" id="UP001267426">
    <property type="component" value="Unassembled WGS sequence"/>
</dbReference>
<evidence type="ECO:0000313" key="2">
    <source>
        <dbReference type="Proteomes" id="UP001267426"/>
    </source>
</evidence>
<evidence type="ECO:0008006" key="3">
    <source>
        <dbReference type="Google" id="ProtNLM"/>
    </source>
</evidence>
<protein>
    <recommendedName>
        <fullName evidence="3">STAS/SEC14 domain-containing protein</fullName>
    </recommendedName>
</protein>
<evidence type="ECO:0000313" key="1">
    <source>
        <dbReference type="EMBL" id="MDT0630807.1"/>
    </source>
</evidence>